<keyword evidence="2" id="KW-0747">Spliceosome</keyword>
<keyword evidence="1" id="KW-0507">mRNA processing</keyword>
<feature type="non-terminal residue" evidence="8">
    <location>
        <position position="1"/>
    </location>
</feature>
<keyword evidence="6" id="KW-0472">Membrane</keyword>
<accession>A0AAN8ZGN3</accession>
<dbReference type="InterPro" id="IPR035979">
    <property type="entry name" value="RBD_domain_sf"/>
</dbReference>
<evidence type="ECO:0000313" key="9">
    <source>
        <dbReference type="Proteomes" id="UP001370490"/>
    </source>
</evidence>
<dbReference type="GO" id="GO:0006397">
    <property type="term" value="P:mRNA processing"/>
    <property type="evidence" value="ECO:0007669"/>
    <property type="project" value="UniProtKB-KW"/>
</dbReference>
<dbReference type="SUPFAM" id="SSF54928">
    <property type="entry name" value="RNA-binding domain, RBD"/>
    <property type="match status" value="1"/>
</dbReference>
<keyword evidence="4" id="KW-0694">RNA-binding</keyword>
<dbReference type="GO" id="GO:0008380">
    <property type="term" value="P:RNA splicing"/>
    <property type="evidence" value="ECO:0007669"/>
    <property type="project" value="UniProtKB-KW"/>
</dbReference>
<evidence type="ECO:0000256" key="6">
    <source>
        <dbReference type="SAM" id="Phobius"/>
    </source>
</evidence>
<feature type="transmembrane region" description="Helical" evidence="6">
    <location>
        <begin position="189"/>
        <end position="222"/>
    </location>
</feature>
<sequence>IHICDGQRSVVSSQMRGRSYTPSPPRGYSRRGRSPSPRGRYGGRGRDLPTSLLVRNLRHDCRHSTFVGLALVFQSLHDVLYFSYLLESISNVFGKLHALVKLTVFPVPEDLRRPFGEFGPLKDVYLPRDYYTGEPRGFGFVQYVDPADAAEAKYQMDGQIFHGRELTVVFAEENRKKPAEMRQRERSSYFHLTILNASVAGVVVDMIAGGLLLAILVLHLLVMQDHDLAVVIIHPPLKGGIILVALFHLKTGGTVGRGHTHALLHHIMAHEAAAKVRGKSRVGAQAGAEVEAPSLKNTQGNQVKIRLPDDCGTPSVCDFFGRLHFIESWIL</sequence>
<dbReference type="Pfam" id="PF00076">
    <property type="entry name" value="RRM_1"/>
    <property type="match status" value="1"/>
</dbReference>
<dbReference type="Proteomes" id="UP001370490">
    <property type="component" value="Unassembled WGS sequence"/>
</dbReference>
<dbReference type="EMBL" id="JBAMMX010000007">
    <property type="protein sequence ID" value="KAK6937007.1"/>
    <property type="molecule type" value="Genomic_DNA"/>
</dbReference>
<keyword evidence="3" id="KW-0508">mRNA splicing</keyword>
<gene>
    <name evidence="8" type="ORF">RJ641_034037</name>
</gene>
<keyword evidence="6" id="KW-0812">Transmembrane</keyword>
<feature type="transmembrane region" description="Helical" evidence="6">
    <location>
        <begin position="228"/>
        <end position="249"/>
    </location>
</feature>
<keyword evidence="9" id="KW-1185">Reference proteome</keyword>
<evidence type="ECO:0000259" key="7">
    <source>
        <dbReference type="PROSITE" id="PS50102"/>
    </source>
</evidence>
<dbReference type="PANTHER" id="PTHR23147">
    <property type="entry name" value="SERINE/ARGININE RICH SPLICING FACTOR"/>
    <property type="match status" value="1"/>
</dbReference>
<evidence type="ECO:0000256" key="4">
    <source>
        <dbReference type="PROSITE-ProRule" id="PRU00176"/>
    </source>
</evidence>
<evidence type="ECO:0000256" key="1">
    <source>
        <dbReference type="ARBA" id="ARBA00022664"/>
    </source>
</evidence>
<dbReference type="GO" id="GO:0005681">
    <property type="term" value="C:spliceosomal complex"/>
    <property type="evidence" value="ECO:0007669"/>
    <property type="project" value="UniProtKB-KW"/>
</dbReference>
<name>A0AAN8ZGN3_9MAGN</name>
<dbReference type="GO" id="GO:0003723">
    <property type="term" value="F:RNA binding"/>
    <property type="evidence" value="ECO:0007669"/>
    <property type="project" value="UniProtKB-UniRule"/>
</dbReference>
<reference evidence="8 9" key="1">
    <citation type="submission" date="2023-12" db="EMBL/GenBank/DDBJ databases">
        <title>A high-quality genome assembly for Dillenia turbinata (Dilleniales).</title>
        <authorList>
            <person name="Chanderbali A."/>
        </authorList>
    </citation>
    <scope>NUCLEOTIDE SEQUENCE [LARGE SCALE GENOMIC DNA]</scope>
    <source>
        <strain evidence="8">LSX21</strain>
        <tissue evidence="8">Leaf</tissue>
    </source>
</reference>
<protein>
    <submittedName>
        <fullName evidence="8">RNA recognition motif domain</fullName>
    </submittedName>
</protein>
<feature type="region of interest" description="Disordered" evidence="5">
    <location>
        <begin position="1"/>
        <end position="47"/>
    </location>
</feature>
<dbReference type="InterPro" id="IPR000504">
    <property type="entry name" value="RRM_dom"/>
</dbReference>
<comment type="caution">
    <text evidence="8">The sequence shown here is derived from an EMBL/GenBank/DDBJ whole genome shotgun (WGS) entry which is preliminary data.</text>
</comment>
<dbReference type="AlphaFoldDB" id="A0AAN8ZGN3"/>
<organism evidence="8 9">
    <name type="scientific">Dillenia turbinata</name>
    <dbReference type="NCBI Taxonomy" id="194707"/>
    <lineage>
        <taxon>Eukaryota</taxon>
        <taxon>Viridiplantae</taxon>
        <taxon>Streptophyta</taxon>
        <taxon>Embryophyta</taxon>
        <taxon>Tracheophyta</taxon>
        <taxon>Spermatophyta</taxon>
        <taxon>Magnoliopsida</taxon>
        <taxon>eudicotyledons</taxon>
        <taxon>Gunneridae</taxon>
        <taxon>Pentapetalae</taxon>
        <taxon>Dilleniales</taxon>
        <taxon>Dilleniaceae</taxon>
        <taxon>Dillenia</taxon>
    </lineage>
</organism>
<evidence type="ECO:0000256" key="5">
    <source>
        <dbReference type="SAM" id="MobiDB-lite"/>
    </source>
</evidence>
<proteinExistence type="predicted"/>
<dbReference type="Gene3D" id="3.30.70.330">
    <property type="match status" value="1"/>
</dbReference>
<evidence type="ECO:0000256" key="2">
    <source>
        <dbReference type="ARBA" id="ARBA00022728"/>
    </source>
</evidence>
<dbReference type="InterPro" id="IPR012677">
    <property type="entry name" value="Nucleotide-bd_a/b_plait_sf"/>
</dbReference>
<keyword evidence="6" id="KW-1133">Transmembrane helix</keyword>
<dbReference type="PROSITE" id="PS50102">
    <property type="entry name" value="RRM"/>
    <property type="match status" value="1"/>
</dbReference>
<feature type="domain" description="RRM" evidence="7">
    <location>
        <begin position="109"/>
        <end position="173"/>
    </location>
</feature>
<evidence type="ECO:0000313" key="8">
    <source>
        <dbReference type="EMBL" id="KAK6937007.1"/>
    </source>
</evidence>
<dbReference type="SMART" id="SM00360">
    <property type="entry name" value="RRM"/>
    <property type="match status" value="1"/>
</dbReference>
<dbReference type="InterPro" id="IPR050907">
    <property type="entry name" value="SRSF"/>
</dbReference>
<evidence type="ECO:0000256" key="3">
    <source>
        <dbReference type="ARBA" id="ARBA00023187"/>
    </source>
</evidence>